<organism evidence="3 4">
    <name type="scientific">Burkholderia dolosa</name>
    <dbReference type="NCBI Taxonomy" id="152500"/>
    <lineage>
        <taxon>Bacteria</taxon>
        <taxon>Pseudomonadati</taxon>
        <taxon>Pseudomonadota</taxon>
        <taxon>Betaproteobacteria</taxon>
        <taxon>Burkholderiales</taxon>
        <taxon>Burkholderiaceae</taxon>
        <taxon>Burkholderia</taxon>
        <taxon>Burkholderia cepacia complex</taxon>
    </lineage>
</organism>
<accession>A0A892IB98</accession>
<dbReference type="GeneID" id="93130305"/>
<evidence type="ECO:0000313" key="4">
    <source>
        <dbReference type="Proteomes" id="UP000625568"/>
    </source>
</evidence>
<protein>
    <submittedName>
        <fullName evidence="3">Universal stress protein</fullName>
    </submittedName>
</protein>
<keyword evidence="4" id="KW-1185">Reference proteome</keyword>
<dbReference type="InterPro" id="IPR014729">
    <property type="entry name" value="Rossmann-like_a/b/a_fold"/>
</dbReference>
<dbReference type="CDD" id="cd00293">
    <property type="entry name" value="USP-like"/>
    <property type="match status" value="1"/>
</dbReference>
<gene>
    <name evidence="3" type="ORF">I6K02_18665</name>
</gene>
<evidence type="ECO:0000313" key="3">
    <source>
        <dbReference type="EMBL" id="QRO80355.1"/>
    </source>
</evidence>
<sequence>MSDLESGSRDAMHVRPSLSGARLDVCRLYRRQTRHARIAPRKRRDDTHLHERHASGAGAKHPHWTLILRFDNEVVGSGPSSERSSKMTKRILVAVSARTAPCVLASALAASRECDAPITLLHVIDTASCFVGAADFDCGLVMEAMQEQGRQILSLAEQWFASRGCTVTTHMLQLPTYGLTVGHAIAVFASGIDADPVLLGSRKHDGWQWLRDDIAADIVRNTGVAVRRVPDDAPTDVPHRSAPQRAATPAAGRA</sequence>
<evidence type="ECO:0000256" key="1">
    <source>
        <dbReference type="SAM" id="MobiDB-lite"/>
    </source>
</evidence>
<name>A0A892IB98_9BURK</name>
<feature type="domain" description="UspA" evidence="2">
    <location>
        <begin position="87"/>
        <end position="225"/>
    </location>
</feature>
<proteinExistence type="predicted"/>
<feature type="compositionally biased region" description="Basic and acidic residues" evidence="1">
    <location>
        <begin position="43"/>
        <end position="54"/>
    </location>
</feature>
<dbReference type="InterPro" id="IPR006016">
    <property type="entry name" value="UspA"/>
</dbReference>
<dbReference type="Pfam" id="PF00582">
    <property type="entry name" value="Usp"/>
    <property type="match status" value="1"/>
</dbReference>
<feature type="region of interest" description="Disordered" evidence="1">
    <location>
        <begin position="229"/>
        <end position="254"/>
    </location>
</feature>
<dbReference type="Gene3D" id="3.40.50.620">
    <property type="entry name" value="HUPs"/>
    <property type="match status" value="1"/>
</dbReference>
<dbReference type="RefSeq" id="WP_158380441.1">
    <property type="nucleotide sequence ID" value="NZ_CABVPR010000025.1"/>
</dbReference>
<reference evidence="3 4" key="1">
    <citation type="submission" date="2021-02" db="EMBL/GenBank/DDBJ databases">
        <title>FDA dAtabase for Regulatory Grade micrObial Sequences (FDA-ARGOS): Supporting development and validation of Infectious Disease Dx tests.</title>
        <authorList>
            <person name="Minogue T."/>
            <person name="Wolcott M."/>
            <person name="Wasieloski L."/>
            <person name="Aguilar W."/>
            <person name="Moore D."/>
            <person name="Jaissle J."/>
            <person name="Tallon L."/>
            <person name="Sadzewicz L."/>
            <person name="Zhao X."/>
            <person name="Boylan J."/>
            <person name="Ott S."/>
            <person name="Bowen H."/>
            <person name="Vavikolanu K."/>
            <person name="Mehta A."/>
            <person name="Aluvathingal J."/>
            <person name="Nadendla S."/>
            <person name="Yan Y."/>
            <person name="Sichtig H."/>
        </authorList>
    </citation>
    <scope>NUCLEOTIDE SEQUENCE [LARGE SCALE GENOMIC DNA]</scope>
    <source>
        <strain evidence="3 4">FDAARGOS_1272</strain>
    </source>
</reference>
<dbReference type="SUPFAM" id="SSF52402">
    <property type="entry name" value="Adenine nucleotide alpha hydrolases-like"/>
    <property type="match status" value="1"/>
</dbReference>
<evidence type="ECO:0000259" key="2">
    <source>
        <dbReference type="Pfam" id="PF00582"/>
    </source>
</evidence>
<feature type="region of interest" description="Disordered" evidence="1">
    <location>
        <begin position="36"/>
        <end position="58"/>
    </location>
</feature>
<dbReference type="EMBL" id="CP069483">
    <property type="protein sequence ID" value="QRO80355.1"/>
    <property type="molecule type" value="Genomic_DNA"/>
</dbReference>
<dbReference type="AlphaFoldDB" id="A0A892IB98"/>
<dbReference type="Proteomes" id="UP000625568">
    <property type="component" value="Chromosome 2"/>
</dbReference>